<evidence type="ECO:0000256" key="1">
    <source>
        <dbReference type="ARBA" id="ARBA00007867"/>
    </source>
</evidence>
<evidence type="ECO:0000259" key="5">
    <source>
        <dbReference type="PROSITE" id="PS51006"/>
    </source>
</evidence>
<dbReference type="EMBL" id="CM000605">
    <property type="protein sequence ID" value="EEC51789.1"/>
    <property type="molecule type" value="Genomic_DNA"/>
</dbReference>
<organism evidence="6 7">
    <name type="scientific">Phaeodactylum tricornutum (strain CCAP 1055/1)</name>
    <dbReference type="NCBI Taxonomy" id="556484"/>
    <lineage>
        <taxon>Eukaryota</taxon>
        <taxon>Sar</taxon>
        <taxon>Stramenopiles</taxon>
        <taxon>Ochrophyta</taxon>
        <taxon>Bacillariophyta</taxon>
        <taxon>Bacillariophyceae</taxon>
        <taxon>Bacillariophycidae</taxon>
        <taxon>Naviculales</taxon>
        <taxon>Phaeodactylaceae</taxon>
        <taxon>Phaeodactylum</taxon>
    </lineage>
</organism>
<evidence type="ECO:0000313" key="6">
    <source>
        <dbReference type="EMBL" id="EEC51789.1"/>
    </source>
</evidence>
<dbReference type="GO" id="GO:0006596">
    <property type="term" value="P:polyamine biosynthetic process"/>
    <property type="evidence" value="ECO:0007669"/>
    <property type="project" value="UniProtKB-UniRule"/>
</dbReference>
<dbReference type="InterPro" id="IPR030373">
    <property type="entry name" value="PABS_CS"/>
</dbReference>
<comment type="similarity">
    <text evidence="1">Belongs to the spermidine/spermine synthase family.</text>
</comment>
<dbReference type="KEGG" id="pti:PHATRDRAFT_7913"/>
<keyword evidence="2 4" id="KW-0808">Transferase</keyword>
<dbReference type="SUPFAM" id="SSF53335">
    <property type="entry name" value="S-adenosyl-L-methionine-dependent methyltransferases"/>
    <property type="match status" value="1"/>
</dbReference>
<dbReference type="STRING" id="556484.B7FQ38"/>
<reference evidence="7" key="2">
    <citation type="submission" date="2008-08" db="EMBL/GenBank/DDBJ databases">
        <authorList>
            <consortium name="Diatom Consortium"/>
            <person name="Grigoriev I."/>
            <person name="Grimwood J."/>
            <person name="Kuo A."/>
            <person name="Otillar R.P."/>
            <person name="Salamov A."/>
            <person name="Detter J.C."/>
            <person name="Lindquist E."/>
            <person name="Shapiro H."/>
            <person name="Lucas S."/>
            <person name="Glavina del Rio T."/>
            <person name="Pitluck S."/>
            <person name="Rokhsar D."/>
            <person name="Bowler C."/>
        </authorList>
    </citation>
    <scope>GENOME REANNOTATION</scope>
    <source>
        <strain evidence="7">CCAP 1055/1</strain>
    </source>
</reference>
<feature type="non-terminal residue" evidence="6">
    <location>
        <position position="76"/>
    </location>
</feature>
<dbReference type="GO" id="GO:0016740">
    <property type="term" value="F:transferase activity"/>
    <property type="evidence" value="ECO:0007669"/>
    <property type="project" value="UniProtKB-UniRule"/>
</dbReference>
<dbReference type="PROSITE" id="PS51006">
    <property type="entry name" value="PABS_2"/>
    <property type="match status" value="1"/>
</dbReference>
<evidence type="ECO:0000256" key="3">
    <source>
        <dbReference type="ARBA" id="ARBA00023115"/>
    </source>
</evidence>
<dbReference type="Gene3D" id="3.40.50.150">
    <property type="entry name" value="Vaccinia Virus protein VP39"/>
    <property type="match status" value="1"/>
</dbReference>
<dbReference type="PaxDb" id="2850-Phatr7913"/>
<dbReference type="AlphaFoldDB" id="B7FQ38"/>
<dbReference type="HOGENOM" id="CLU_372788_0_0_1"/>
<keyword evidence="7" id="KW-1185">Reference proteome</keyword>
<keyword evidence="3 4" id="KW-0620">Polyamine biosynthesis</keyword>
<dbReference type="InterPro" id="IPR030374">
    <property type="entry name" value="PABS"/>
</dbReference>
<dbReference type="Pfam" id="PF01564">
    <property type="entry name" value="Spermine_synth"/>
    <property type="match status" value="1"/>
</dbReference>
<dbReference type="eggNOG" id="KOG1562">
    <property type="taxonomic scope" value="Eukaryota"/>
</dbReference>
<dbReference type="PROSITE" id="PS01330">
    <property type="entry name" value="PABS_1"/>
    <property type="match status" value="1"/>
</dbReference>
<evidence type="ECO:0000256" key="4">
    <source>
        <dbReference type="PROSITE-ProRule" id="PRU00354"/>
    </source>
</evidence>
<dbReference type="InParanoid" id="B7FQ38"/>
<dbReference type="GeneID" id="7196192"/>
<dbReference type="Proteomes" id="UP000000759">
    <property type="component" value="Chromosome 1"/>
</dbReference>
<gene>
    <name evidence="6" type="ORF">PHATRDRAFT_7913</name>
</gene>
<accession>B7FQ38</accession>
<proteinExistence type="inferred from homology"/>
<feature type="non-terminal residue" evidence="6">
    <location>
        <position position="1"/>
    </location>
</feature>
<dbReference type="OrthoDB" id="36727at2759"/>
<comment type="caution">
    <text evidence="4">Lacks conserved residue(s) required for the propagation of feature annotation.</text>
</comment>
<sequence length="76" mass="8426">RLLFLDGTIQSMSLSENVYHEALVHPAMFAHPAPKQVAILGGGEGATLREVLKHKTLERATMIELDAELVQISRKF</sequence>
<dbReference type="PANTHER" id="PTHR43317:SF1">
    <property type="entry name" value="THERMOSPERMINE SYNTHASE ACAULIS5"/>
    <property type="match status" value="1"/>
</dbReference>
<evidence type="ECO:0000256" key="2">
    <source>
        <dbReference type="ARBA" id="ARBA00022679"/>
    </source>
</evidence>
<protein>
    <recommendedName>
        <fullName evidence="5">PABS domain-containing protein</fullName>
    </recommendedName>
</protein>
<feature type="domain" description="PABS" evidence="5">
    <location>
        <begin position="1"/>
        <end position="76"/>
    </location>
</feature>
<reference evidence="6 7" key="1">
    <citation type="journal article" date="2008" name="Nature">
        <title>The Phaeodactylum genome reveals the evolutionary history of diatom genomes.</title>
        <authorList>
            <person name="Bowler C."/>
            <person name="Allen A.E."/>
            <person name="Badger J.H."/>
            <person name="Grimwood J."/>
            <person name="Jabbari K."/>
            <person name="Kuo A."/>
            <person name="Maheswari U."/>
            <person name="Martens C."/>
            <person name="Maumus F."/>
            <person name="Otillar R.P."/>
            <person name="Rayko E."/>
            <person name="Salamov A."/>
            <person name="Vandepoele K."/>
            <person name="Beszteri B."/>
            <person name="Gruber A."/>
            <person name="Heijde M."/>
            <person name="Katinka M."/>
            <person name="Mock T."/>
            <person name="Valentin K."/>
            <person name="Verret F."/>
            <person name="Berges J.A."/>
            <person name="Brownlee C."/>
            <person name="Cadoret J.P."/>
            <person name="Chiovitti A."/>
            <person name="Choi C.J."/>
            <person name="Coesel S."/>
            <person name="De Martino A."/>
            <person name="Detter J.C."/>
            <person name="Durkin C."/>
            <person name="Falciatore A."/>
            <person name="Fournet J."/>
            <person name="Haruta M."/>
            <person name="Huysman M.J."/>
            <person name="Jenkins B.D."/>
            <person name="Jiroutova K."/>
            <person name="Jorgensen R.E."/>
            <person name="Joubert Y."/>
            <person name="Kaplan A."/>
            <person name="Kroger N."/>
            <person name="Kroth P.G."/>
            <person name="La Roche J."/>
            <person name="Lindquist E."/>
            <person name="Lommer M."/>
            <person name="Martin-Jezequel V."/>
            <person name="Lopez P.J."/>
            <person name="Lucas S."/>
            <person name="Mangogna M."/>
            <person name="McGinnis K."/>
            <person name="Medlin L.K."/>
            <person name="Montsant A."/>
            <person name="Oudot-Le Secq M.P."/>
            <person name="Napoli C."/>
            <person name="Obornik M."/>
            <person name="Parker M.S."/>
            <person name="Petit J.L."/>
            <person name="Porcel B.M."/>
            <person name="Poulsen N."/>
            <person name="Robison M."/>
            <person name="Rychlewski L."/>
            <person name="Rynearson T.A."/>
            <person name="Schmutz J."/>
            <person name="Shapiro H."/>
            <person name="Siaut M."/>
            <person name="Stanley M."/>
            <person name="Sussman M.R."/>
            <person name="Taylor A.R."/>
            <person name="Vardi A."/>
            <person name="von Dassow P."/>
            <person name="Vyverman W."/>
            <person name="Willis A."/>
            <person name="Wyrwicz L.S."/>
            <person name="Rokhsar D.S."/>
            <person name="Weissenbach J."/>
            <person name="Armbrust E.V."/>
            <person name="Green B.R."/>
            <person name="Van de Peer Y."/>
            <person name="Grigoriev I.V."/>
        </authorList>
    </citation>
    <scope>NUCLEOTIDE SEQUENCE [LARGE SCALE GENOMIC DNA]</scope>
    <source>
        <strain evidence="6 7">CCAP 1055/1</strain>
    </source>
</reference>
<name>B7FQ38_PHATC</name>
<dbReference type="RefSeq" id="XP_002177326.1">
    <property type="nucleotide sequence ID" value="XM_002177290.1"/>
</dbReference>
<dbReference type="PANTHER" id="PTHR43317">
    <property type="entry name" value="THERMOSPERMINE SYNTHASE ACAULIS5"/>
    <property type="match status" value="1"/>
</dbReference>
<evidence type="ECO:0000313" key="7">
    <source>
        <dbReference type="Proteomes" id="UP000000759"/>
    </source>
</evidence>
<dbReference type="InterPro" id="IPR029063">
    <property type="entry name" value="SAM-dependent_MTases_sf"/>
</dbReference>